<feature type="binding site" evidence="9 11">
    <location>
        <position position="33"/>
    </location>
    <ligand>
        <name>substrate</name>
    </ligand>
</feature>
<keyword evidence="6 9" id="KW-0456">Lyase</keyword>
<proteinExistence type="inferred from homology"/>
<evidence type="ECO:0000313" key="14">
    <source>
        <dbReference type="EMBL" id="QPR71661.1"/>
    </source>
</evidence>
<dbReference type="Proteomes" id="UP000435910">
    <property type="component" value="Unassembled WGS sequence"/>
</dbReference>
<dbReference type="Gene3D" id="3.20.20.70">
    <property type="entry name" value="Aldolase class I"/>
    <property type="match status" value="1"/>
</dbReference>
<feature type="binding site" evidence="9 11">
    <location>
        <position position="123"/>
    </location>
    <ligand>
        <name>substrate</name>
    </ligand>
</feature>
<dbReference type="InterPro" id="IPR001754">
    <property type="entry name" value="OMPdeCOase_dom"/>
</dbReference>
<feature type="active site" description="For OMPdecase activity" evidence="10">
    <location>
        <position position="65"/>
    </location>
</feature>
<evidence type="ECO:0000256" key="5">
    <source>
        <dbReference type="ARBA" id="ARBA00022975"/>
    </source>
</evidence>
<dbReference type="UniPathway" id="UPA00070">
    <property type="reaction ID" value="UER00120"/>
</dbReference>
<dbReference type="GO" id="GO:0004590">
    <property type="term" value="F:orotidine-5'-phosphate decarboxylase activity"/>
    <property type="evidence" value="ECO:0007669"/>
    <property type="project" value="UniProtKB-UniRule"/>
</dbReference>
<evidence type="ECO:0000256" key="2">
    <source>
        <dbReference type="ARBA" id="ARBA00004861"/>
    </source>
</evidence>
<evidence type="ECO:0000259" key="13">
    <source>
        <dbReference type="SMART" id="SM00934"/>
    </source>
</evidence>
<dbReference type="InterPro" id="IPR014732">
    <property type="entry name" value="OMPdecase"/>
</dbReference>
<feature type="binding site" evidence="9 11">
    <location>
        <position position="185"/>
    </location>
    <ligand>
        <name>substrate</name>
    </ligand>
</feature>
<protein>
    <recommendedName>
        <fullName evidence="9">Orotidine 5'-phosphate decarboxylase</fullName>
        <ecNumber evidence="9">4.1.1.23</ecNumber>
    </recommendedName>
    <alternativeName>
        <fullName evidence="9">OMP decarboxylase</fullName>
        <shortName evidence="9">OMPDCase</shortName>
        <shortName evidence="9">OMPdecase</shortName>
    </alternativeName>
</protein>
<evidence type="ECO:0000313" key="17">
    <source>
        <dbReference type="Proteomes" id="UP000595038"/>
    </source>
</evidence>
<evidence type="ECO:0000256" key="11">
    <source>
        <dbReference type="PIRSR" id="PIRSR614732-2"/>
    </source>
</evidence>
<evidence type="ECO:0000256" key="1">
    <source>
        <dbReference type="ARBA" id="ARBA00002356"/>
    </source>
</evidence>
<dbReference type="GO" id="GO:0006207">
    <property type="term" value="P:'de novo' pyrimidine nucleobase biosynthetic process"/>
    <property type="evidence" value="ECO:0007669"/>
    <property type="project" value="InterPro"/>
</dbReference>
<dbReference type="NCBIfam" id="TIGR01740">
    <property type="entry name" value="pyrF"/>
    <property type="match status" value="1"/>
</dbReference>
<feature type="binding site" evidence="9 11">
    <location>
        <position position="215"/>
    </location>
    <ligand>
        <name>substrate</name>
    </ligand>
</feature>
<dbReference type="Pfam" id="PF00215">
    <property type="entry name" value="OMPdecase"/>
    <property type="match status" value="1"/>
</dbReference>
<organism evidence="15 16">
    <name type="scientific">Bacillus licheniformis</name>
    <dbReference type="NCBI Taxonomy" id="1402"/>
    <lineage>
        <taxon>Bacteria</taxon>
        <taxon>Bacillati</taxon>
        <taxon>Bacillota</taxon>
        <taxon>Bacilli</taxon>
        <taxon>Bacillales</taxon>
        <taxon>Bacillaceae</taxon>
        <taxon>Bacillus</taxon>
    </lineage>
</organism>
<feature type="binding site" evidence="9 11">
    <location>
        <position position="11"/>
    </location>
    <ligand>
        <name>substrate</name>
    </ligand>
</feature>
<dbReference type="SUPFAM" id="SSF51366">
    <property type="entry name" value="Ribulose-phoshate binding barrel"/>
    <property type="match status" value="1"/>
</dbReference>
<reference evidence="15 16" key="1">
    <citation type="submission" date="2019-06" db="EMBL/GenBank/DDBJ databases">
        <title>Genome sequence analysis of &gt;100 Bacillus licheniformis strains suggests intrinsic resistance to this species.</title>
        <authorList>
            <person name="Wels M."/>
            <person name="Siezen R.J."/>
            <person name="Johansen E."/>
            <person name="Stuer-Lauridsen B."/>
            <person name="Bjerre K."/>
            <person name="Nielsen B.K.K."/>
        </authorList>
    </citation>
    <scope>NUCLEOTIDE SEQUENCE [LARGE SCALE GENOMIC DNA]</scope>
    <source>
        <strain evidence="15 16">BAC-16736</strain>
    </source>
</reference>
<dbReference type="HAMAP" id="MF_01200_B">
    <property type="entry name" value="OMPdecase_type1_B"/>
    <property type="match status" value="1"/>
</dbReference>
<dbReference type="InterPro" id="IPR018089">
    <property type="entry name" value="OMPdecase_AS"/>
</dbReference>
<evidence type="ECO:0000256" key="10">
    <source>
        <dbReference type="PIRSR" id="PIRSR614732-1"/>
    </source>
</evidence>
<evidence type="ECO:0000256" key="6">
    <source>
        <dbReference type="ARBA" id="ARBA00023239"/>
    </source>
</evidence>
<dbReference type="RefSeq" id="WP_017474815.1">
    <property type="nucleotide sequence ID" value="NZ_CAJCKC010000012.1"/>
</dbReference>
<comment type="pathway">
    <text evidence="2 9 12">Pyrimidine metabolism; UMP biosynthesis via de novo pathway; UMP from orotate: step 2/2.</text>
</comment>
<keyword evidence="4 9" id="KW-0210">Decarboxylase</keyword>
<dbReference type="InterPro" id="IPR011060">
    <property type="entry name" value="RibuloseP-bd_barrel"/>
</dbReference>
<dbReference type="PANTHER" id="PTHR32119:SF2">
    <property type="entry name" value="OROTIDINE 5'-PHOSPHATE DECARBOXYLASE"/>
    <property type="match status" value="1"/>
</dbReference>
<feature type="binding site" evidence="9">
    <location>
        <begin position="60"/>
        <end position="69"/>
    </location>
    <ligand>
        <name>substrate</name>
    </ligand>
</feature>
<name>A0A415J1G9_BACLI</name>
<dbReference type="PANTHER" id="PTHR32119">
    <property type="entry name" value="OROTIDINE 5'-PHOSPHATE DECARBOXYLASE"/>
    <property type="match status" value="1"/>
</dbReference>
<evidence type="ECO:0000256" key="12">
    <source>
        <dbReference type="RuleBase" id="RU000512"/>
    </source>
</evidence>
<feature type="binding site" evidence="9 11">
    <location>
        <position position="194"/>
    </location>
    <ligand>
        <name>substrate</name>
    </ligand>
</feature>
<dbReference type="GO" id="GO:0005829">
    <property type="term" value="C:cytosol"/>
    <property type="evidence" value="ECO:0007669"/>
    <property type="project" value="TreeGrafter"/>
</dbReference>
<dbReference type="AlphaFoldDB" id="A0A415J1G9"/>
<comment type="function">
    <text evidence="1 9">Catalyzes the decarboxylation of orotidine 5'-monophosphate (OMP) to uridine 5'-monophosphate (UMP).</text>
</comment>
<feature type="domain" description="Orotidine 5'-phosphate decarboxylase" evidence="13">
    <location>
        <begin position="5"/>
        <end position="230"/>
    </location>
</feature>
<dbReference type="FunFam" id="3.20.20.70:FF:000015">
    <property type="entry name" value="Orotidine 5'-phosphate decarboxylase"/>
    <property type="match status" value="1"/>
</dbReference>
<feature type="active site" description="For OMPdecase activity" evidence="10">
    <location>
        <position position="60"/>
    </location>
</feature>
<dbReference type="GO" id="GO:0044205">
    <property type="term" value="P:'de novo' UMP biosynthetic process"/>
    <property type="evidence" value="ECO:0007669"/>
    <property type="project" value="UniProtKB-UniRule"/>
</dbReference>
<dbReference type="NCBIfam" id="NF001273">
    <property type="entry name" value="PRK00230.1"/>
    <property type="match status" value="1"/>
</dbReference>
<comment type="similarity">
    <text evidence="8 9">Belongs to the OMP decarboxylase family. Type 1 subfamily.</text>
</comment>
<feature type="active site" description="For OMPdecase activity" evidence="10">
    <location>
        <position position="62"/>
    </location>
</feature>
<evidence type="ECO:0000256" key="9">
    <source>
        <dbReference type="HAMAP-Rule" id="MF_01200"/>
    </source>
</evidence>
<dbReference type="EMBL" id="NILC01000026">
    <property type="protein sequence ID" value="TWL25634.1"/>
    <property type="molecule type" value="Genomic_DNA"/>
</dbReference>
<evidence type="ECO:0000256" key="7">
    <source>
        <dbReference type="ARBA" id="ARBA00049157"/>
    </source>
</evidence>
<sequence>MNNTPPIIALDFASAQETYAFLDRFQGEELFVKVGMELFYQEGPAILENLQERGCRIFLDLKCHDIPTTVYKAVKRLAGFGVSLVNVHAAGGKQMMESALEGLEAGTPAGQKRPSLIAVTQLTSTSSEMLQRELLIETPLLDTVVHYSRLAEESGLDGVVCSVHEAEHIYRAVSVDFLTVTPGIRMADDKNNDQVRVATPGYAREKGVSAIVVGRSITQAEDPVSAYRRIGHEWEGTKA</sequence>
<evidence type="ECO:0000313" key="15">
    <source>
        <dbReference type="EMBL" id="TWL25634.1"/>
    </source>
</evidence>
<dbReference type="PROSITE" id="PS00156">
    <property type="entry name" value="OMPDECASE"/>
    <property type="match status" value="1"/>
</dbReference>
<reference evidence="14 17" key="2">
    <citation type="submission" date="2020-12" db="EMBL/GenBank/DDBJ databases">
        <title>FDA dAtabase for Regulatory Grade micrObial Sequences (FDA-ARGOS): Supporting development and validation of Infectious Disease Dx tests.</title>
        <authorList>
            <person name="Nelson B."/>
            <person name="Plummer A."/>
            <person name="Tallon L."/>
            <person name="Sadzewicz L."/>
            <person name="Zhao X."/>
            <person name="Boylan J."/>
            <person name="Ott S."/>
            <person name="Bowen H."/>
            <person name="Vavikolanu K."/>
            <person name="Mehta A."/>
            <person name="Aluvathingal J."/>
            <person name="Nadendla S."/>
            <person name="Myers T."/>
            <person name="Yan Y."/>
            <person name="Sichtig H."/>
        </authorList>
    </citation>
    <scope>NUCLEOTIDE SEQUENCE [LARGE SCALE GENOMIC DNA]</scope>
    <source>
        <strain evidence="14 17">FDAARGOS_923</strain>
    </source>
</reference>
<evidence type="ECO:0000256" key="4">
    <source>
        <dbReference type="ARBA" id="ARBA00022793"/>
    </source>
</evidence>
<accession>A0A415J1G9</accession>
<evidence type="ECO:0000256" key="8">
    <source>
        <dbReference type="ARBA" id="ARBA00061012"/>
    </source>
</evidence>
<feature type="binding site" evidence="9 11">
    <location>
        <position position="214"/>
    </location>
    <ligand>
        <name>substrate</name>
    </ligand>
</feature>
<comment type="catalytic activity">
    <reaction evidence="7 9 12">
        <text>orotidine 5'-phosphate + H(+) = UMP + CO2</text>
        <dbReference type="Rhea" id="RHEA:11596"/>
        <dbReference type="ChEBI" id="CHEBI:15378"/>
        <dbReference type="ChEBI" id="CHEBI:16526"/>
        <dbReference type="ChEBI" id="CHEBI:57538"/>
        <dbReference type="ChEBI" id="CHEBI:57865"/>
        <dbReference type="EC" id="4.1.1.23"/>
    </reaction>
</comment>
<dbReference type="EC" id="4.1.1.23" evidence="9"/>
<dbReference type="SMART" id="SM00934">
    <property type="entry name" value="OMPdecase"/>
    <property type="match status" value="1"/>
</dbReference>
<feature type="active site" description="Proton donor" evidence="9">
    <location>
        <position position="62"/>
    </location>
</feature>
<dbReference type="CDD" id="cd04725">
    <property type="entry name" value="OMP_decarboxylase_like"/>
    <property type="match status" value="1"/>
</dbReference>
<evidence type="ECO:0000256" key="3">
    <source>
        <dbReference type="ARBA" id="ARBA00011738"/>
    </source>
</evidence>
<dbReference type="EMBL" id="CP065647">
    <property type="protein sequence ID" value="QPR71661.1"/>
    <property type="molecule type" value="Genomic_DNA"/>
</dbReference>
<keyword evidence="5 9" id="KW-0665">Pyrimidine biosynthesis</keyword>
<evidence type="ECO:0000313" key="16">
    <source>
        <dbReference type="Proteomes" id="UP000435910"/>
    </source>
</evidence>
<comment type="subunit">
    <text evidence="3 9">Homodimer.</text>
</comment>
<dbReference type="Proteomes" id="UP000595038">
    <property type="component" value="Chromosome"/>
</dbReference>
<dbReference type="InterPro" id="IPR013785">
    <property type="entry name" value="Aldolase_TIM"/>
</dbReference>
<gene>
    <name evidence="9 14" type="primary">pyrF</name>
    <name evidence="15" type="ORF">CHCC16736_4517</name>
    <name evidence="14" type="ORF">I6G80_17795</name>
</gene>
<dbReference type="InterPro" id="IPR047596">
    <property type="entry name" value="OMPdecase_bac"/>
</dbReference>